<dbReference type="Pfam" id="PF03004">
    <property type="entry name" value="Transposase_24"/>
    <property type="match status" value="1"/>
</dbReference>
<evidence type="ECO:0000313" key="3">
    <source>
        <dbReference type="Proteomes" id="UP000289738"/>
    </source>
</evidence>
<gene>
    <name evidence="2" type="ORF">Ahy_A04g018159</name>
</gene>
<feature type="region of interest" description="Disordered" evidence="1">
    <location>
        <begin position="116"/>
        <end position="143"/>
    </location>
</feature>
<sequence length="465" mass="53566">MPVASLFLPVFSSSVRDCCWHVLSVLRCEIVSTPIIITNALNLPINHVSSFTEILLHQLHQHTNIKMTRKGHYTKKLKLGLGCQQPQAALPLASASHYDDAQILLTSGDGVPATSCLFRPSRNEPRPAPQISTSSLHNSEPCHENLDANVDEVDSLDQEVDDQSFVASGAQSRKGHKTTEFWTVKIINADGTMKPAKLSVREAMERPNGRRIVLKFNNIKQPIRDEAGLLSGVLGLLGSDYGKFSICEKSWRKITTKDKVYNECVKRRNYKKNILKSMGKSWKETKLRLYNAFYKPTFTTEQNIEHHPSGIDREHWRWFLDYRAKAEMKEKCRKNANNRSKQLYTHTGGSKILAWWMEEESEQQGRRVGRRELWITVHRKKMAPISMMKPEQLVIEQIEQQDESSRMLSQNDSLLRFSKNRNWVKHVVWVSDRLLVNSSIRIHLHRATKSKWRRSRGSCLNCRQS</sequence>
<protein>
    <submittedName>
        <fullName evidence="2">Uncharacterized protein</fullName>
    </submittedName>
</protein>
<reference evidence="2 3" key="1">
    <citation type="submission" date="2019-01" db="EMBL/GenBank/DDBJ databases">
        <title>Sequencing of cultivated peanut Arachis hypogaea provides insights into genome evolution and oil improvement.</title>
        <authorList>
            <person name="Chen X."/>
        </authorList>
    </citation>
    <scope>NUCLEOTIDE SEQUENCE [LARGE SCALE GENOMIC DNA]</scope>
    <source>
        <strain evidence="3">cv. Fuhuasheng</strain>
        <tissue evidence="2">Leaves</tissue>
    </source>
</reference>
<keyword evidence="3" id="KW-1185">Reference proteome</keyword>
<accession>A0A445DD11</accession>
<dbReference type="AlphaFoldDB" id="A0A445DD11"/>
<evidence type="ECO:0000256" key="1">
    <source>
        <dbReference type="SAM" id="MobiDB-lite"/>
    </source>
</evidence>
<dbReference type="PANTHER" id="PTHR33144">
    <property type="entry name" value="OS10G0409366 PROTEIN-RELATED"/>
    <property type="match status" value="1"/>
</dbReference>
<proteinExistence type="predicted"/>
<dbReference type="InterPro" id="IPR004252">
    <property type="entry name" value="Probable_transposase_24"/>
</dbReference>
<name>A0A445DD11_ARAHY</name>
<dbReference type="PANTHER" id="PTHR33144:SF45">
    <property type="entry name" value="TRANSPOSASE TNP1_EN_SPM-LIKE DOMAIN-CONTAINING PROTEIN"/>
    <property type="match status" value="1"/>
</dbReference>
<organism evidence="2 3">
    <name type="scientific">Arachis hypogaea</name>
    <name type="common">Peanut</name>
    <dbReference type="NCBI Taxonomy" id="3818"/>
    <lineage>
        <taxon>Eukaryota</taxon>
        <taxon>Viridiplantae</taxon>
        <taxon>Streptophyta</taxon>
        <taxon>Embryophyta</taxon>
        <taxon>Tracheophyta</taxon>
        <taxon>Spermatophyta</taxon>
        <taxon>Magnoliopsida</taxon>
        <taxon>eudicotyledons</taxon>
        <taxon>Gunneridae</taxon>
        <taxon>Pentapetalae</taxon>
        <taxon>rosids</taxon>
        <taxon>fabids</taxon>
        <taxon>Fabales</taxon>
        <taxon>Fabaceae</taxon>
        <taxon>Papilionoideae</taxon>
        <taxon>50 kb inversion clade</taxon>
        <taxon>dalbergioids sensu lato</taxon>
        <taxon>Dalbergieae</taxon>
        <taxon>Pterocarpus clade</taxon>
        <taxon>Arachis</taxon>
    </lineage>
</organism>
<evidence type="ECO:0000313" key="2">
    <source>
        <dbReference type="EMBL" id="RYR61057.1"/>
    </source>
</evidence>
<dbReference type="EMBL" id="SDMP01000004">
    <property type="protein sequence ID" value="RYR61057.1"/>
    <property type="molecule type" value="Genomic_DNA"/>
</dbReference>
<dbReference type="Proteomes" id="UP000289738">
    <property type="component" value="Chromosome A04"/>
</dbReference>
<comment type="caution">
    <text evidence="2">The sequence shown here is derived from an EMBL/GenBank/DDBJ whole genome shotgun (WGS) entry which is preliminary data.</text>
</comment>